<accession>A0ABT7Z4N2</accession>
<dbReference type="EMBL" id="JAUEPL010000011">
    <property type="protein sequence ID" value="MDN3294464.1"/>
    <property type="molecule type" value="Genomic_DNA"/>
</dbReference>
<evidence type="ECO:0000256" key="1">
    <source>
        <dbReference type="SAM" id="MobiDB-lite"/>
    </source>
</evidence>
<feature type="signal peptide" evidence="2">
    <location>
        <begin position="1"/>
        <end position="30"/>
    </location>
</feature>
<evidence type="ECO:0008006" key="5">
    <source>
        <dbReference type="Google" id="ProtNLM"/>
    </source>
</evidence>
<feature type="region of interest" description="Disordered" evidence="1">
    <location>
        <begin position="33"/>
        <end position="70"/>
    </location>
</feature>
<keyword evidence="2" id="KW-0732">Signal</keyword>
<dbReference type="Proteomes" id="UP001174050">
    <property type="component" value="Unassembled WGS sequence"/>
</dbReference>
<dbReference type="RefSeq" id="WP_290111512.1">
    <property type="nucleotide sequence ID" value="NZ_JAUEPL010000011.1"/>
</dbReference>
<organism evidence="3 4">
    <name type="scientific">Streptomyces ficellus</name>
    <dbReference type="NCBI Taxonomy" id="1977088"/>
    <lineage>
        <taxon>Bacteria</taxon>
        <taxon>Bacillati</taxon>
        <taxon>Actinomycetota</taxon>
        <taxon>Actinomycetes</taxon>
        <taxon>Kitasatosporales</taxon>
        <taxon>Streptomycetaceae</taxon>
        <taxon>Streptomyces</taxon>
    </lineage>
</organism>
<evidence type="ECO:0000313" key="3">
    <source>
        <dbReference type="EMBL" id="MDN3294464.1"/>
    </source>
</evidence>
<evidence type="ECO:0000256" key="2">
    <source>
        <dbReference type="SAM" id="SignalP"/>
    </source>
</evidence>
<reference evidence="3" key="1">
    <citation type="submission" date="2023-06" db="EMBL/GenBank/DDBJ databases">
        <title>WGS-Sequencing of Streptomyces ficellus isolate 21 collected from sand in Gara Djebilet Iron Mine in Algeria.</title>
        <authorList>
            <person name="Zegers G.P."/>
            <person name="Gomez A."/>
            <person name="Gueddou A."/>
            <person name="Zahara A.F."/>
            <person name="Worth M."/>
            <person name="Sevigny J.L."/>
            <person name="Tisa L."/>
        </authorList>
    </citation>
    <scope>NUCLEOTIDE SEQUENCE</scope>
    <source>
        <strain evidence="3">AS11</strain>
    </source>
</reference>
<feature type="chain" id="PRO_5046548806" description="L,D-transpeptidase" evidence="2">
    <location>
        <begin position="31"/>
        <end position="193"/>
    </location>
</feature>
<evidence type="ECO:0000313" key="4">
    <source>
        <dbReference type="Proteomes" id="UP001174050"/>
    </source>
</evidence>
<protein>
    <recommendedName>
        <fullName evidence="5">L,D-transpeptidase</fullName>
    </recommendedName>
</protein>
<sequence length="193" mass="19243">MHARRLPTWAWVTGLTAGALATVATLAVQAGHAAPDGGRGAAAGPRPSVSPSSPSPAAGRSAAAPEAAAVPARSGEGRRIVYSLGQRRVWLVGEDNGVRRSFTVWPGSVAPAKGTHLVSFRRAAGTGSDGVGVENVVYFAVTSGVSVAFSNAVDGSSPAPVPGLRTGGIRMSAADGDAVWGFGTQGTTVSVVD</sequence>
<comment type="caution">
    <text evidence="3">The sequence shown here is derived from an EMBL/GenBank/DDBJ whole genome shotgun (WGS) entry which is preliminary data.</text>
</comment>
<proteinExistence type="predicted"/>
<gene>
    <name evidence="3" type="ORF">QWM81_10455</name>
</gene>
<name>A0ABT7Z4N2_9ACTN</name>
<keyword evidence="4" id="KW-1185">Reference proteome</keyword>